<dbReference type="InterPro" id="IPR020946">
    <property type="entry name" value="Flavin_mOase-like"/>
</dbReference>
<dbReference type="PIRSF" id="PIRSF000332">
    <property type="entry name" value="FMO"/>
    <property type="match status" value="1"/>
</dbReference>
<dbReference type="InterPro" id="IPR036188">
    <property type="entry name" value="FAD/NAD-bd_sf"/>
</dbReference>
<evidence type="ECO:0000256" key="5">
    <source>
        <dbReference type="ARBA" id="ARBA00022857"/>
    </source>
</evidence>
<evidence type="ECO:0000313" key="10">
    <source>
        <dbReference type="Proteomes" id="UP000838412"/>
    </source>
</evidence>
<dbReference type="GO" id="GO:0004499">
    <property type="term" value="F:N,N-dimethylaniline monooxygenase activity"/>
    <property type="evidence" value="ECO:0007669"/>
    <property type="project" value="InterPro"/>
</dbReference>
<accession>A0A8J9Z206</accession>
<evidence type="ECO:0000256" key="6">
    <source>
        <dbReference type="ARBA" id="ARBA00023002"/>
    </source>
</evidence>
<evidence type="ECO:0000256" key="1">
    <source>
        <dbReference type="ARBA" id="ARBA00001974"/>
    </source>
</evidence>
<dbReference type="Pfam" id="PF00743">
    <property type="entry name" value="FMO-like"/>
    <property type="match status" value="2"/>
</dbReference>
<comment type="similarity">
    <text evidence="2 8">Belongs to the FMO family.</text>
</comment>
<dbReference type="Gene3D" id="3.50.50.60">
    <property type="entry name" value="FAD/NAD(P)-binding domain"/>
    <property type="match status" value="2"/>
</dbReference>
<dbReference type="OrthoDB" id="66881at2759"/>
<evidence type="ECO:0000256" key="8">
    <source>
        <dbReference type="RuleBase" id="RU361177"/>
    </source>
</evidence>
<keyword evidence="7 8" id="KW-0503">Monooxygenase</keyword>
<name>A0A8J9Z206_BRALA</name>
<evidence type="ECO:0000256" key="7">
    <source>
        <dbReference type="ARBA" id="ARBA00023033"/>
    </source>
</evidence>
<dbReference type="SUPFAM" id="SSF51905">
    <property type="entry name" value="FAD/NAD(P)-binding domain"/>
    <property type="match status" value="2"/>
</dbReference>
<dbReference type="EC" id="1.-.-.-" evidence="8"/>
<keyword evidence="10" id="KW-1185">Reference proteome</keyword>
<gene>
    <name evidence="9" type="primary">FMO4</name>
    <name evidence="9" type="ORF">BLAG_LOCUS8285</name>
</gene>
<dbReference type="EMBL" id="OV696700">
    <property type="protein sequence ID" value="CAH1246176.1"/>
    <property type="molecule type" value="Genomic_DNA"/>
</dbReference>
<dbReference type="GO" id="GO:0050660">
    <property type="term" value="F:flavin adenine dinucleotide binding"/>
    <property type="evidence" value="ECO:0007669"/>
    <property type="project" value="InterPro"/>
</dbReference>
<evidence type="ECO:0000256" key="3">
    <source>
        <dbReference type="ARBA" id="ARBA00022630"/>
    </source>
</evidence>
<evidence type="ECO:0000256" key="4">
    <source>
        <dbReference type="ARBA" id="ARBA00022827"/>
    </source>
</evidence>
<dbReference type="AlphaFoldDB" id="A0A8J9Z206"/>
<dbReference type="PRINTS" id="PR00370">
    <property type="entry name" value="FMOXYGENASE"/>
</dbReference>
<dbReference type="PANTHER" id="PTHR23023">
    <property type="entry name" value="DIMETHYLANILINE MONOOXYGENASE"/>
    <property type="match status" value="1"/>
</dbReference>
<keyword evidence="3 8" id="KW-0285">Flavoprotein</keyword>
<sequence length="366" mass="41174">MVFTDFPYDSRLRSYLSHKEVLRYIENYADHFELHKYIQFLSRVDAVKPVHVHGAVKWDVTTFKVTAPDSPSTEQFDAVMVCNGGQYSDPYTPVIPGADQFQGRTLHSHDYRVPEPFHGRNVVIIGALASGIDLCVEIAGMAERIVLSHSNPPDMKINKLPPNVTEASRVERIIGPNTLRFQDGQEFHADDIIYCTGSRLSLPFLTPECGITVHQGRAFPIYKHVLNTNYPSMSFVGLTHHSITFPLFQLQVSLALGALDGSLNLPSKAAMDQEVDQDFKARLEAGQAPHQAHDVFPLHLSYITELATVTRQPDPLCQTTMSADSFLRMFADPLHYRDVEYEITGPETWERVVVKEEGDNGEYSLK</sequence>
<organism evidence="9 10">
    <name type="scientific">Branchiostoma lanceolatum</name>
    <name type="common">Common lancelet</name>
    <name type="synonym">Amphioxus lanceolatum</name>
    <dbReference type="NCBI Taxonomy" id="7740"/>
    <lineage>
        <taxon>Eukaryota</taxon>
        <taxon>Metazoa</taxon>
        <taxon>Chordata</taxon>
        <taxon>Cephalochordata</taxon>
        <taxon>Leptocardii</taxon>
        <taxon>Amphioxiformes</taxon>
        <taxon>Branchiostomatidae</taxon>
        <taxon>Branchiostoma</taxon>
    </lineage>
</organism>
<evidence type="ECO:0000256" key="2">
    <source>
        <dbReference type="ARBA" id="ARBA00009183"/>
    </source>
</evidence>
<dbReference type="FunFam" id="3.50.50.60:FF:000138">
    <property type="entry name" value="Flavin-containing monooxygenase"/>
    <property type="match status" value="1"/>
</dbReference>
<proteinExistence type="inferred from homology"/>
<reference evidence="9" key="1">
    <citation type="submission" date="2022-01" db="EMBL/GenBank/DDBJ databases">
        <authorList>
            <person name="Braso-Vives M."/>
        </authorList>
    </citation>
    <scope>NUCLEOTIDE SEQUENCE</scope>
</reference>
<keyword evidence="4 8" id="KW-0274">FAD</keyword>
<keyword evidence="6 8" id="KW-0560">Oxidoreductase</keyword>
<keyword evidence="5" id="KW-0521">NADP</keyword>
<comment type="cofactor">
    <cofactor evidence="1 8">
        <name>FAD</name>
        <dbReference type="ChEBI" id="CHEBI:57692"/>
    </cofactor>
</comment>
<protein>
    <recommendedName>
        <fullName evidence="8">Flavin-containing monooxygenase</fullName>
        <ecNumber evidence="8">1.-.-.-</ecNumber>
    </recommendedName>
</protein>
<evidence type="ECO:0000313" key="9">
    <source>
        <dbReference type="EMBL" id="CAH1246176.1"/>
    </source>
</evidence>
<dbReference type="InterPro" id="IPR050346">
    <property type="entry name" value="FMO-like"/>
</dbReference>
<dbReference type="GO" id="GO:0050661">
    <property type="term" value="F:NADP binding"/>
    <property type="evidence" value="ECO:0007669"/>
    <property type="project" value="InterPro"/>
</dbReference>
<dbReference type="Proteomes" id="UP000838412">
    <property type="component" value="Chromosome 15"/>
</dbReference>
<dbReference type="InterPro" id="IPR000960">
    <property type="entry name" value="Flavin_mOase"/>
</dbReference>